<dbReference type="AlphaFoldDB" id="A0A133K9N6"/>
<name>A0A133K9N6_HEYCO</name>
<evidence type="ECO:0000313" key="6">
    <source>
        <dbReference type="Proteomes" id="UP000070376"/>
    </source>
</evidence>
<proteinExistence type="predicted"/>
<evidence type="ECO:0000259" key="3">
    <source>
        <dbReference type="Pfam" id="PF04509"/>
    </source>
</evidence>
<dbReference type="InterPro" id="IPR028976">
    <property type="entry name" value="CheC-like_sf"/>
</dbReference>
<dbReference type="InterPro" id="IPR050992">
    <property type="entry name" value="CheZ_family_phosphatases"/>
</dbReference>
<reference evidence="6" key="2">
    <citation type="submission" date="2016-01" db="EMBL/GenBank/DDBJ databases">
        <authorList>
            <person name="Mitreva M."/>
            <person name="Pepin K.H."/>
            <person name="Mihindukulasuriya K.A."/>
            <person name="Fulton R."/>
            <person name="Fronick C."/>
            <person name="O'Laughlin M."/>
            <person name="Miner T."/>
            <person name="Herter B."/>
            <person name="Rosa B.A."/>
            <person name="Cordes M."/>
            <person name="Tomlinson C."/>
            <person name="Wollam A."/>
            <person name="Palsikar V.B."/>
            <person name="Mardis E.R."/>
            <person name="Wilson R.K."/>
        </authorList>
    </citation>
    <scope>NUCLEOTIDE SEQUENCE [LARGE SCALE GENOMIC DNA]</scope>
    <source>
        <strain evidence="6">GED7749B</strain>
    </source>
</reference>
<sequence>MDIKNKITNLHLDVLKEIGNIGAGHAATALSKLLHKKIKMTVPDVHIASFEEIMDLIGGAELVVVSVFLRIEGDAPGNIFFIVPVAQGERFIKEMIGDPSFSFEKPPYPELGLSAMLELGNILSGSYLTALSDFTKLDMLPSVPALSIDMFGSIISYGLIELSQVSDYAIVIDTVLSDEQAENSDMKGHFFLFPDPDSYEILFRALRVELNG</sequence>
<dbReference type="EMBL" id="LQYG01000107">
    <property type="protein sequence ID" value="KYC59719.1"/>
    <property type="molecule type" value="Genomic_DNA"/>
</dbReference>
<dbReference type="Proteomes" id="UP000070376">
    <property type="component" value="Unassembled WGS sequence"/>
</dbReference>
<dbReference type="GO" id="GO:0006935">
    <property type="term" value="P:chemotaxis"/>
    <property type="evidence" value="ECO:0007669"/>
    <property type="project" value="UniProtKB-KW"/>
</dbReference>
<dbReference type="PANTHER" id="PTHR43693">
    <property type="entry name" value="PROTEIN PHOSPHATASE CHEZ"/>
    <property type="match status" value="1"/>
</dbReference>
<evidence type="ECO:0000313" key="7">
    <source>
        <dbReference type="Proteomes" id="UP000075288"/>
    </source>
</evidence>
<comment type="caution">
    <text evidence="4">The sequence shown here is derived from an EMBL/GenBank/DDBJ whole genome shotgun (WGS) entry which is preliminary data.</text>
</comment>
<organism evidence="4 6">
    <name type="scientific">Heyndrickxia coagulans</name>
    <name type="common">Weizmannia coagulans</name>
    <dbReference type="NCBI Taxonomy" id="1398"/>
    <lineage>
        <taxon>Bacteria</taxon>
        <taxon>Bacillati</taxon>
        <taxon>Bacillota</taxon>
        <taxon>Bacilli</taxon>
        <taxon>Bacillales</taxon>
        <taxon>Bacillaceae</taxon>
        <taxon>Heyndrickxia</taxon>
    </lineage>
</organism>
<evidence type="ECO:0000313" key="4">
    <source>
        <dbReference type="EMBL" id="KWZ76288.1"/>
    </source>
</evidence>
<accession>A0A133K9N6</accession>
<dbReference type="InterPro" id="IPR007597">
    <property type="entry name" value="CheC"/>
</dbReference>
<reference evidence="4" key="3">
    <citation type="submission" date="2016-01" db="EMBL/GenBank/DDBJ databases">
        <authorList>
            <person name="Oliw E.H."/>
        </authorList>
    </citation>
    <scope>NUCLEOTIDE SEQUENCE [LARGE SCALE GENOMIC DNA]</scope>
    <source>
        <strain evidence="4">GED7749B</strain>
    </source>
</reference>
<keyword evidence="2" id="KW-0378">Hydrolase</keyword>
<protein>
    <submittedName>
        <fullName evidence="4">Chemotaxis protein CheC</fullName>
    </submittedName>
</protein>
<dbReference type="RefSeq" id="WP_013859114.1">
    <property type="nucleotide sequence ID" value="NZ_CP091131.1"/>
</dbReference>
<dbReference type="PATRIC" id="fig|1398.22.peg.4046"/>
<reference evidence="5 7" key="1">
    <citation type="submission" date="2016-01" db="EMBL/GenBank/DDBJ databases">
        <title>Genome Sequences of Twelve Sporeforming Bacillus Species Isolated from Foods.</title>
        <authorList>
            <person name="Berendsen E.M."/>
            <person name="Wells-Bennik M.H."/>
            <person name="Krawcyk A.O."/>
            <person name="De Jong A."/>
            <person name="Holsappel S."/>
            <person name="Eijlander R.T."/>
            <person name="Kuipers O.P."/>
        </authorList>
    </citation>
    <scope>NUCLEOTIDE SEQUENCE [LARGE SCALE GENOMIC DNA]</scope>
    <source>
        <strain evidence="5 7">B4098</strain>
    </source>
</reference>
<dbReference type="OMA" id="APGNMFF"/>
<evidence type="ECO:0000256" key="2">
    <source>
        <dbReference type="ARBA" id="ARBA00022801"/>
    </source>
</evidence>
<dbReference type="EMBL" id="LRPN01000211">
    <property type="protein sequence ID" value="KWZ76288.1"/>
    <property type="molecule type" value="Genomic_DNA"/>
</dbReference>
<gene>
    <name evidence="5" type="ORF">B4098_0093</name>
    <name evidence="4" type="ORF">HMPREF3213_04041</name>
</gene>
<keyword evidence="1" id="KW-0145">Chemotaxis</keyword>
<evidence type="ECO:0000256" key="1">
    <source>
        <dbReference type="ARBA" id="ARBA00022500"/>
    </source>
</evidence>
<evidence type="ECO:0000313" key="5">
    <source>
        <dbReference type="EMBL" id="KYC59719.1"/>
    </source>
</evidence>
<dbReference type="PANTHER" id="PTHR43693:SF1">
    <property type="entry name" value="PROTEIN PHOSPHATASE CHEZ"/>
    <property type="match status" value="1"/>
</dbReference>
<dbReference type="Pfam" id="PF04509">
    <property type="entry name" value="CheC"/>
    <property type="match status" value="2"/>
</dbReference>
<dbReference type="Proteomes" id="UP000075288">
    <property type="component" value="Unassembled WGS sequence"/>
</dbReference>
<dbReference type="GO" id="GO:0016787">
    <property type="term" value="F:hydrolase activity"/>
    <property type="evidence" value="ECO:0007669"/>
    <property type="project" value="UniProtKB-KW"/>
</dbReference>
<dbReference type="CDD" id="cd17909">
    <property type="entry name" value="CheC_ClassI"/>
    <property type="match status" value="1"/>
</dbReference>
<feature type="domain" description="CheC-like protein" evidence="3">
    <location>
        <begin position="112"/>
        <end position="148"/>
    </location>
</feature>
<dbReference type="SUPFAM" id="SSF103039">
    <property type="entry name" value="CheC-like"/>
    <property type="match status" value="1"/>
</dbReference>
<dbReference type="Gene3D" id="3.40.1550.10">
    <property type="entry name" value="CheC-like"/>
    <property type="match status" value="1"/>
</dbReference>
<feature type="domain" description="CheC-like protein" evidence="3">
    <location>
        <begin position="10"/>
        <end position="47"/>
    </location>
</feature>